<feature type="region of interest" description="Disordered" evidence="1">
    <location>
        <begin position="1263"/>
        <end position="1401"/>
    </location>
</feature>
<evidence type="ECO:0000313" key="4">
    <source>
        <dbReference type="EMBL" id="PWI34734.1"/>
    </source>
</evidence>
<accession>A0A2U3BDB8</accession>
<gene>
    <name evidence="4" type="ORF">DI392_00150</name>
</gene>
<reference evidence="4 5" key="1">
    <citation type="submission" date="2018-05" db="EMBL/GenBank/DDBJ databases">
        <title>Vibrio limimaris sp. nov., isolated from marine sediment.</title>
        <authorList>
            <person name="Li C.-M."/>
        </authorList>
    </citation>
    <scope>NUCLEOTIDE SEQUENCE [LARGE SCALE GENOMIC DNA]</scope>
    <source>
        <strain evidence="4 5">E4404</strain>
    </source>
</reference>
<dbReference type="InterPro" id="IPR052957">
    <property type="entry name" value="Auxin_embryo_med"/>
</dbReference>
<feature type="domain" description="Sacsin/Nov" evidence="3">
    <location>
        <begin position="48"/>
        <end position="153"/>
    </location>
</feature>
<dbReference type="SUPFAM" id="SSF52980">
    <property type="entry name" value="Restriction endonuclease-like"/>
    <property type="match status" value="1"/>
</dbReference>
<feature type="compositionally biased region" description="Polar residues" evidence="1">
    <location>
        <begin position="1280"/>
        <end position="1290"/>
    </location>
</feature>
<dbReference type="Gene3D" id="3.30.565.10">
    <property type="entry name" value="Histidine kinase-like ATPase, C-terminal domain"/>
    <property type="match status" value="1"/>
</dbReference>
<organism evidence="4 5">
    <name type="scientific">Vibrio albus</name>
    <dbReference type="NCBI Taxonomy" id="2200953"/>
    <lineage>
        <taxon>Bacteria</taxon>
        <taxon>Pseudomonadati</taxon>
        <taxon>Pseudomonadota</taxon>
        <taxon>Gammaproteobacteria</taxon>
        <taxon>Vibrionales</taxon>
        <taxon>Vibrionaceae</taxon>
        <taxon>Vibrio</taxon>
    </lineage>
</organism>
<dbReference type="PANTHER" id="PTHR32387">
    <property type="entry name" value="WU:FJ29H11"/>
    <property type="match status" value="1"/>
</dbReference>
<dbReference type="InterPro" id="IPR011335">
    <property type="entry name" value="Restrct_endonuc-II-like"/>
</dbReference>
<dbReference type="SUPFAM" id="SSF55874">
    <property type="entry name" value="ATPase domain of HSP90 chaperone/DNA topoisomerase II/histidine kinase"/>
    <property type="match status" value="1"/>
</dbReference>
<evidence type="ECO:0000313" key="5">
    <source>
        <dbReference type="Proteomes" id="UP000245362"/>
    </source>
</evidence>
<dbReference type="EMBL" id="QFWT01000001">
    <property type="protein sequence ID" value="PWI34734.1"/>
    <property type="molecule type" value="Genomic_DNA"/>
</dbReference>
<evidence type="ECO:0000259" key="2">
    <source>
        <dbReference type="Pfam" id="PF13020"/>
    </source>
</evidence>
<feature type="compositionally biased region" description="Low complexity" evidence="1">
    <location>
        <begin position="1327"/>
        <end position="1343"/>
    </location>
</feature>
<dbReference type="NCBIfam" id="NF047352">
    <property type="entry name" value="P_loop_sacsin"/>
    <property type="match status" value="1"/>
</dbReference>
<dbReference type="Pfam" id="PF13020">
    <property type="entry name" value="NOV_C"/>
    <property type="match status" value="1"/>
</dbReference>
<sequence>MNSFKKQEILDYRKNKYQIDESTGVCRLQPEIRKDLDNSVSILSEQLYSKELHFVFELIQNAEDNHYADCEKPELLFELLETDPTNTEGCSGCLAIYNNEVGFSIDNIKALSSVGSSTKSSSKDAGYIGEKGIGFKSVFAVSPVPHIFSNGYHFFFKDRDELTGLGYIIPYLINNIPLEVKIKLTKFTTCILLPLRSGEGENIYQKIGDELKKLDVSILLFLNKLTAISVSIGGNITHYEKSVEGERTFVTVKSPKGTTTRRYHVEKRTVKVPEKLNEEKRVGVKHRDITLAFPFGRQRAKNRLYAYLPTELYTGLPFLVNADFLLPASRESLLVDKQWNLWMQKEISLFVYDTLANLLVKDVSLQSFKWIPIVEKCSNEFLLPVFEEVTEKLKELAFVPSVAGELRRPLECAIPDDGTQDISGIMERLVDKSCKVDVYIPSTLAIKFRSQIEPLFNIEFAKNLGAIISSYIHAASDLLLKVDSSWFFEIYTWFTKWDIDRSDVDLLRAAPLLLTTNGVKSRSKCKVFESANISIRYPTLHTEDNSASFELLEPELQKLLMRAGSVNEYIKDLFDISVLKQSEYLEQVALPFCEEHLADIDGVQLWQLNRFVFQNWGRLTEDIKDELETRLPLKLDNGLFIFNQDEAPLTPAAYDKSIVWQTVFSSEEQRFFSVLSDDYMKLFDKYKKLDAEEVLHQLGATYAPLSLLATVSKWRNIPPIIPRHTFSNSYESYLKDTLTKLDSTEIIEQQVCVAPVLFREPKRFRNNSVVNIFVQWLAAVIESERSWKFQTIRYFYRSPHCKRIDSEIWQLLQQLKWLPTNNGLKSIYEVFLPSIQARENYGDALNYLEIDLPDVLINEFQLTADISSGSVLDVLRAWSSQNEKKDIKHMSNIYRHLAAISKDLRKVFSNEELIYCPSGERNWCKASDAVWISQKNVLGDVFHWLSDFYLDGMQSFWLDIIGVQSRPSAEHFANAWLRIQESDIPDPREQMAPIYESLLQYIRSTEPDERDSWFNDFVSEAKCLSQPYSNEEGQQERRWFNCDEIFVSDIHERMRTSFSEEGIRFIWITRGRDHDDFEPLYNVLGIRRASECMESEISLDIEETVKPDKKLLTDDTLRLLCCAKKQSKKTNDNEWLDGSLEMILMSHERTVTEPVEVDYWLDFQVVTFTPEAYFDEELSTLFYLERNDEPELSAEAVASELSLALYKRDYRSQEDTVLALLGATESKANRIKERKGWERLLTKKEIEQVEKILAERANSSEDGLDDIVSATNPGYDDNIGQESSESTYSDNLHDVDYTSSHNGNTDLGGDRASRTGSASSYSHAGTSNRSYSSSRGGNSSSSESHSRGQRHHSGTKQKEIHGQSSSPREYSDGYRLLSYVSSEPMEVGDSTASDESVRRENKTIGDKAEQLVADQLRSEGFEVEHLGGNNPGYDIAALDTETGELYFVEVKANRGNWNNTGVGLSSAQYRMCLEEQDNYWLYVVEYLFFEPIIHKIVNPVSKINAYYFDRNWQATAEIQKSATEDYQVADLLDEECFKIFLATAKRQLPEPEIGFDVQNEAGMIIASLELCWPSLKAGIYLDDDLPEISGWRLASVSEVLSNLDWLDFLNDTI</sequence>
<comment type="caution">
    <text evidence="4">The sequence shown here is derived from an EMBL/GenBank/DDBJ whole genome shotgun (WGS) entry which is preliminary data.</text>
</comment>
<dbReference type="InterPro" id="IPR024975">
    <property type="entry name" value="NOV_C"/>
</dbReference>
<proteinExistence type="predicted"/>
<dbReference type="PANTHER" id="PTHR32387:SF3">
    <property type="entry name" value="ATP_DNA BINDING PROTEIN"/>
    <property type="match status" value="1"/>
</dbReference>
<evidence type="ECO:0000256" key="1">
    <source>
        <dbReference type="SAM" id="MobiDB-lite"/>
    </source>
</evidence>
<name>A0A2U3BDB8_9VIBR</name>
<dbReference type="InterPro" id="IPR036890">
    <property type="entry name" value="HATPase_C_sf"/>
</dbReference>
<dbReference type="OrthoDB" id="9802640at2"/>
<feature type="compositionally biased region" description="Polar residues" evidence="1">
    <location>
        <begin position="1314"/>
        <end position="1326"/>
    </location>
</feature>
<evidence type="ECO:0000259" key="3">
    <source>
        <dbReference type="Pfam" id="PF25794"/>
    </source>
</evidence>
<dbReference type="InterPro" id="IPR058210">
    <property type="entry name" value="SACS/Nov_dom"/>
</dbReference>
<dbReference type="Pfam" id="PF25794">
    <property type="entry name" value="SACS"/>
    <property type="match status" value="1"/>
</dbReference>
<feature type="domain" description="Protein NO VEIN C-terminal" evidence="2">
    <location>
        <begin position="1410"/>
        <end position="1487"/>
    </location>
</feature>
<dbReference type="RefSeq" id="WP_109317889.1">
    <property type="nucleotide sequence ID" value="NZ_QFWT01000001.1"/>
</dbReference>
<protein>
    <submittedName>
        <fullName evidence="4">Uncharacterized protein</fullName>
    </submittedName>
</protein>
<keyword evidence="5" id="KW-1185">Reference proteome</keyword>
<dbReference type="Proteomes" id="UP000245362">
    <property type="component" value="Unassembled WGS sequence"/>
</dbReference>